<gene>
    <name evidence="2" type="ORF">AMD01_06325</name>
</gene>
<accession>A0A0M0L976</accession>
<dbReference type="Proteomes" id="UP000037558">
    <property type="component" value="Unassembled WGS sequence"/>
</dbReference>
<dbReference type="PROSITE" id="PS50801">
    <property type="entry name" value="STAS"/>
    <property type="match status" value="1"/>
</dbReference>
<dbReference type="Pfam" id="PF01740">
    <property type="entry name" value="STAS"/>
    <property type="match status" value="1"/>
</dbReference>
<dbReference type="RefSeq" id="WP_053400557.1">
    <property type="nucleotide sequence ID" value="NZ_JBNNNH010000004.1"/>
</dbReference>
<evidence type="ECO:0000313" key="2">
    <source>
        <dbReference type="EMBL" id="KOO47646.1"/>
    </source>
</evidence>
<feature type="domain" description="STAS" evidence="1">
    <location>
        <begin position="160"/>
        <end position="274"/>
    </location>
</feature>
<dbReference type="OrthoDB" id="2624594at2"/>
<evidence type="ECO:0000313" key="3">
    <source>
        <dbReference type="Proteomes" id="UP000037558"/>
    </source>
</evidence>
<dbReference type="InterPro" id="IPR002645">
    <property type="entry name" value="STAS_dom"/>
</dbReference>
<dbReference type="STRING" id="284581.AMD01_06325"/>
<reference evidence="3" key="1">
    <citation type="submission" date="2015-08" db="EMBL/GenBank/DDBJ databases">
        <title>Fjat-14210 dsm16467.</title>
        <authorList>
            <person name="Liu B."/>
            <person name="Wang J."/>
            <person name="Zhu Y."/>
            <person name="Liu G."/>
            <person name="Chen Q."/>
            <person name="Chen Z."/>
            <person name="Lan J."/>
            <person name="Che J."/>
            <person name="Ge C."/>
            <person name="Shi H."/>
            <person name="Pan Z."/>
            <person name="Liu X."/>
        </authorList>
    </citation>
    <scope>NUCLEOTIDE SEQUENCE [LARGE SCALE GENOMIC DNA]</scope>
    <source>
        <strain evidence="3">DSM 16467</strain>
    </source>
</reference>
<comment type="caution">
    <text evidence="2">The sequence shown here is derived from an EMBL/GenBank/DDBJ whole genome shotgun (WGS) entry which is preliminary data.</text>
</comment>
<dbReference type="Gene3D" id="3.30.750.24">
    <property type="entry name" value="STAS domain"/>
    <property type="match status" value="1"/>
</dbReference>
<proteinExistence type="predicted"/>
<dbReference type="SUPFAM" id="SSF52091">
    <property type="entry name" value="SpoIIaa-like"/>
    <property type="match status" value="1"/>
</dbReference>
<sequence length="274" mass="31392">MSMLEYVPVPYFLVDTDFNILEWSVQSGHVFQPAANFLDLVDTFSKDKAKKFLATRSSDSAELSVDQPHEKDTLIQHRGQAIQKVEIVLKTNSSPYSLFECHIQWDNDIGHLVCIQQDERIQELTTLVQRHRKRLAETDFELLQQKEQLEDSLKRIKQLSASFIKLSPSVGLVPLFGDLDRQLVDENTKVLQECVYDGHYTTLLFDFGGLAELTSEGIHAFAEFMKSFYLMGVTCYVIGMRPPHTQSLRNRSFGEQIIYMNNLSEIINVGKHVS</sequence>
<keyword evidence="3" id="KW-1185">Reference proteome</keyword>
<name>A0A0M0L976_9BACI</name>
<dbReference type="InterPro" id="IPR036513">
    <property type="entry name" value="STAS_dom_sf"/>
</dbReference>
<protein>
    <recommendedName>
        <fullName evidence="1">STAS domain-containing protein</fullName>
    </recommendedName>
</protein>
<evidence type="ECO:0000259" key="1">
    <source>
        <dbReference type="PROSITE" id="PS50801"/>
    </source>
</evidence>
<dbReference type="PATRIC" id="fig|284581.3.peg.4666"/>
<organism evidence="2 3">
    <name type="scientific">Priestia koreensis</name>
    <dbReference type="NCBI Taxonomy" id="284581"/>
    <lineage>
        <taxon>Bacteria</taxon>
        <taxon>Bacillati</taxon>
        <taxon>Bacillota</taxon>
        <taxon>Bacilli</taxon>
        <taxon>Bacillales</taxon>
        <taxon>Bacillaceae</taxon>
        <taxon>Priestia</taxon>
    </lineage>
</organism>
<dbReference type="AlphaFoldDB" id="A0A0M0L976"/>
<dbReference type="EMBL" id="LILC01000007">
    <property type="protein sequence ID" value="KOO47646.1"/>
    <property type="molecule type" value="Genomic_DNA"/>
</dbReference>